<proteinExistence type="predicted"/>
<protein>
    <submittedName>
        <fullName evidence="1">Uncharacterized protein</fullName>
    </submittedName>
</protein>
<gene>
    <name evidence="1" type="ORF">ACFQ22_09730</name>
</gene>
<organism evidence="1 2">
    <name type="scientific">Lentilactobacillus raoultii</name>
    <dbReference type="NCBI Taxonomy" id="1987503"/>
    <lineage>
        <taxon>Bacteria</taxon>
        <taxon>Bacillati</taxon>
        <taxon>Bacillota</taxon>
        <taxon>Bacilli</taxon>
        <taxon>Lactobacillales</taxon>
        <taxon>Lactobacillaceae</taxon>
        <taxon>Lentilactobacillus</taxon>
    </lineage>
</organism>
<evidence type="ECO:0000313" key="1">
    <source>
        <dbReference type="EMBL" id="MFD1125628.1"/>
    </source>
</evidence>
<accession>A0ABW3PHP1</accession>
<evidence type="ECO:0000313" key="2">
    <source>
        <dbReference type="Proteomes" id="UP001597156"/>
    </source>
</evidence>
<dbReference type="Proteomes" id="UP001597156">
    <property type="component" value="Unassembled WGS sequence"/>
</dbReference>
<sequence length="310" mass="36141">MMKLSKNDQVILWSAEEDLRDQKYHQVLNKMHHLEEKYPDNGQIQLLMAQALFKLKKLSEAYQIVFSYRENLSEFPEYLTEIFQILLKSHAFMLVRELLATGIKDDSSDNWLQKIDREESIYRERFGQQLAEQTKAFAHLGALDAYQQVHMIDNGLKLPLAEYTTAAKAILSDPFGWQVTKTQILLELKAVGSNASVSLSWLDKQSYQVTIDKLKPLNQYPELVEAIREVDQLYAAEDPIKYQLIEKELFTQSSYIYPFFDKVIQEPAFWVKMIAADLFGDQLEPVGETQRKMVAWIKQIHQAESFMKFV</sequence>
<dbReference type="RefSeq" id="WP_121977535.1">
    <property type="nucleotide sequence ID" value="NZ_JBHTLH010000035.1"/>
</dbReference>
<dbReference type="Gene3D" id="1.25.40.10">
    <property type="entry name" value="Tetratricopeptide repeat domain"/>
    <property type="match status" value="1"/>
</dbReference>
<name>A0ABW3PHP1_9LACO</name>
<dbReference type="EMBL" id="JBHTLH010000035">
    <property type="protein sequence ID" value="MFD1125628.1"/>
    <property type="molecule type" value="Genomic_DNA"/>
</dbReference>
<comment type="caution">
    <text evidence="1">The sequence shown here is derived from an EMBL/GenBank/DDBJ whole genome shotgun (WGS) entry which is preliminary data.</text>
</comment>
<reference evidence="2" key="1">
    <citation type="journal article" date="2019" name="Int. J. Syst. Evol. Microbiol.">
        <title>The Global Catalogue of Microorganisms (GCM) 10K type strain sequencing project: providing services to taxonomists for standard genome sequencing and annotation.</title>
        <authorList>
            <consortium name="The Broad Institute Genomics Platform"/>
            <consortium name="The Broad Institute Genome Sequencing Center for Infectious Disease"/>
            <person name="Wu L."/>
            <person name="Ma J."/>
        </authorList>
    </citation>
    <scope>NUCLEOTIDE SEQUENCE [LARGE SCALE GENOMIC DNA]</scope>
    <source>
        <strain evidence="2">CCUG 71848</strain>
    </source>
</reference>
<dbReference type="InterPro" id="IPR011990">
    <property type="entry name" value="TPR-like_helical_dom_sf"/>
</dbReference>
<keyword evidence="2" id="KW-1185">Reference proteome</keyword>